<keyword evidence="2" id="KW-1185">Reference proteome</keyword>
<name>A0AAD5CZ12_AMBAR</name>
<proteinExistence type="predicted"/>
<dbReference type="EMBL" id="JAMZMK010006024">
    <property type="protein sequence ID" value="KAI7750983.1"/>
    <property type="molecule type" value="Genomic_DNA"/>
</dbReference>
<dbReference type="Proteomes" id="UP001206925">
    <property type="component" value="Unassembled WGS sequence"/>
</dbReference>
<reference evidence="1" key="1">
    <citation type="submission" date="2022-06" db="EMBL/GenBank/DDBJ databases">
        <title>Uncovering the hologenomic basis of an extraordinary plant invasion.</title>
        <authorList>
            <person name="Bieker V.C."/>
            <person name="Martin M.D."/>
            <person name="Gilbert T."/>
            <person name="Hodgins K."/>
            <person name="Battlay P."/>
            <person name="Petersen B."/>
            <person name="Wilson J."/>
        </authorList>
    </citation>
    <scope>NUCLEOTIDE SEQUENCE</scope>
    <source>
        <strain evidence="1">AA19_3_7</strain>
        <tissue evidence="1">Leaf</tissue>
    </source>
</reference>
<accession>A0AAD5CZ12</accession>
<protein>
    <submittedName>
        <fullName evidence="1">Uncharacterized protein</fullName>
    </submittedName>
</protein>
<gene>
    <name evidence="1" type="ORF">M8C21_007819</name>
</gene>
<evidence type="ECO:0000313" key="2">
    <source>
        <dbReference type="Proteomes" id="UP001206925"/>
    </source>
</evidence>
<sequence>MRNQSTPSFPATSPLSSAILIQSSTIVTSFQCYQVPSLSLSSSLLMQLRKPRKLGTLEAGPSSISISLCKFDQLSL</sequence>
<comment type="caution">
    <text evidence="1">The sequence shown here is derived from an EMBL/GenBank/DDBJ whole genome shotgun (WGS) entry which is preliminary data.</text>
</comment>
<organism evidence="1 2">
    <name type="scientific">Ambrosia artemisiifolia</name>
    <name type="common">Common ragweed</name>
    <dbReference type="NCBI Taxonomy" id="4212"/>
    <lineage>
        <taxon>Eukaryota</taxon>
        <taxon>Viridiplantae</taxon>
        <taxon>Streptophyta</taxon>
        <taxon>Embryophyta</taxon>
        <taxon>Tracheophyta</taxon>
        <taxon>Spermatophyta</taxon>
        <taxon>Magnoliopsida</taxon>
        <taxon>eudicotyledons</taxon>
        <taxon>Gunneridae</taxon>
        <taxon>Pentapetalae</taxon>
        <taxon>asterids</taxon>
        <taxon>campanulids</taxon>
        <taxon>Asterales</taxon>
        <taxon>Asteraceae</taxon>
        <taxon>Asteroideae</taxon>
        <taxon>Heliantheae alliance</taxon>
        <taxon>Heliantheae</taxon>
        <taxon>Ambrosia</taxon>
    </lineage>
</organism>
<dbReference type="AlphaFoldDB" id="A0AAD5CZ12"/>
<evidence type="ECO:0000313" key="1">
    <source>
        <dbReference type="EMBL" id="KAI7750983.1"/>
    </source>
</evidence>